<name>A0ABT2Y8R7_9BURK</name>
<evidence type="ECO:0000313" key="2">
    <source>
        <dbReference type="Proteomes" id="UP001209701"/>
    </source>
</evidence>
<dbReference type="RefSeq" id="WP_263569319.1">
    <property type="nucleotide sequence ID" value="NZ_JAJIRN010000001.1"/>
</dbReference>
<comment type="caution">
    <text evidence="1">The sequence shown here is derived from an EMBL/GenBank/DDBJ whole genome shotgun (WGS) entry which is preliminary data.</text>
</comment>
<dbReference type="Gene3D" id="2.10.70.10">
    <property type="entry name" value="Complement Module, domain 1"/>
    <property type="match status" value="1"/>
</dbReference>
<accession>A0ABT2Y8R7</accession>
<keyword evidence="2" id="KW-1185">Reference proteome</keyword>
<dbReference type="InterPro" id="IPR019600">
    <property type="entry name" value="Hemin_uptake_protein_HemP"/>
</dbReference>
<sequence>MHNSKPPEPLTQTPSHAIDFALEAAALPIGVHVRKRISSKTLLGSEREVEIEHGGQLYRLRLTALGKLILTK</sequence>
<dbReference type="EMBL" id="JAJIRN010000001">
    <property type="protein sequence ID" value="MCV2366683.1"/>
    <property type="molecule type" value="Genomic_DNA"/>
</dbReference>
<organism evidence="1 2">
    <name type="scientific">Roseateles oligotrophus</name>
    <dbReference type="NCBI Taxonomy" id="1769250"/>
    <lineage>
        <taxon>Bacteria</taxon>
        <taxon>Pseudomonadati</taxon>
        <taxon>Pseudomonadota</taxon>
        <taxon>Betaproteobacteria</taxon>
        <taxon>Burkholderiales</taxon>
        <taxon>Sphaerotilaceae</taxon>
        <taxon>Roseateles</taxon>
    </lineage>
</organism>
<gene>
    <name evidence="1" type="ORF">LNV07_01020</name>
</gene>
<dbReference type="Pfam" id="PF10636">
    <property type="entry name" value="hemP"/>
    <property type="match status" value="1"/>
</dbReference>
<protein>
    <submittedName>
        <fullName evidence="1">Hemin uptake protein HemP</fullName>
    </submittedName>
</protein>
<dbReference type="Proteomes" id="UP001209701">
    <property type="component" value="Unassembled WGS sequence"/>
</dbReference>
<reference evidence="1 2" key="1">
    <citation type="submission" date="2021-11" db="EMBL/GenBank/DDBJ databases">
        <authorList>
            <person name="Liang Q."/>
            <person name="Mou H."/>
            <person name="Liu Z."/>
        </authorList>
    </citation>
    <scope>NUCLEOTIDE SEQUENCE [LARGE SCALE GENOMIC DNA]</scope>
    <source>
        <strain evidence="1 2">CHU3</strain>
    </source>
</reference>
<evidence type="ECO:0000313" key="1">
    <source>
        <dbReference type="EMBL" id="MCV2366683.1"/>
    </source>
</evidence>
<proteinExistence type="predicted"/>